<dbReference type="RefSeq" id="WP_122200854.1">
    <property type="nucleotide sequence ID" value="NZ_CABJFV010000002.1"/>
</dbReference>
<proteinExistence type="predicted"/>
<feature type="domain" description="NigD-like N-terminal OB" evidence="2">
    <location>
        <begin position="38"/>
        <end position="98"/>
    </location>
</feature>
<evidence type="ECO:0000259" key="2">
    <source>
        <dbReference type="Pfam" id="PF12667"/>
    </source>
</evidence>
<protein>
    <recommendedName>
        <fullName evidence="6">NigD-like C-terminal beta sandwich domain-containing protein</fullName>
    </recommendedName>
</protein>
<dbReference type="Pfam" id="PF12667">
    <property type="entry name" value="NigD_N"/>
    <property type="match status" value="1"/>
</dbReference>
<dbReference type="PROSITE" id="PS51257">
    <property type="entry name" value="PROKAR_LIPOPROTEIN"/>
    <property type="match status" value="1"/>
</dbReference>
<evidence type="ECO:0000256" key="1">
    <source>
        <dbReference type="SAM" id="SignalP"/>
    </source>
</evidence>
<keyword evidence="1" id="KW-0732">Signal</keyword>
<dbReference type="InterPro" id="IPR038143">
    <property type="entry name" value="NigD-like_C_dom_sf"/>
</dbReference>
<evidence type="ECO:0000313" key="5">
    <source>
        <dbReference type="Proteomes" id="UP000284379"/>
    </source>
</evidence>
<gene>
    <name evidence="4" type="ORF">DW888_03170</name>
</gene>
<name>A0A413VVE0_9BACE</name>
<dbReference type="InterPro" id="IPR035376">
    <property type="entry name" value="NigD_C"/>
</dbReference>
<organism evidence="4 5">
    <name type="scientific">Bacteroides nordii</name>
    <dbReference type="NCBI Taxonomy" id="291645"/>
    <lineage>
        <taxon>Bacteria</taxon>
        <taxon>Pseudomonadati</taxon>
        <taxon>Bacteroidota</taxon>
        <taxon>Bacteroidia</taxon>
        <taxon>Bacteroidales</taxon>
        <taxon>Bacteroidaceae</taxon>
        <taxon>Bacteroides</taxon>
    </lineage>
</organism>
<feature type="chain" id="PRO_5019344956" description="NigD-like C-terminal beta sandwich domain-containing protein" evidence="1">
    <location>
        <begin position="22"/>
        <end position="247"/>
    </location>
</feature>
<dbReference type="InterPro" id="IPR038179">
    <property type="entry name" value="NigD-like_N_sf"/>
</dbReference>
<dbReference type="Gene3D" id="2.60.40.2370">
    <property type="entry name" value="NigD-like, C-terminal beta sandwich domain"/>
    <property type="match status" value="1"/>
</dbReference>
<dbReference type="AlphaFoldDB" id="A0A413VVE0"/>
<comment type="caution">
    <text evidence="4">The sequence shown here is derived from an EMBL/GenBank/DDBJ whole genome shotgun (WGS) entry which is preliminary data.</text>
</comment>
<accession>A0A413VVE0</accession>
<dbReference type="Pfam" id="PF17415">
    <property type="entry name" value="NigD_C"/>
    <property type="match status" value="1"/>
</dbReference>
<evidence type="ECO:0000313" key="4">
    <source>
        <dbReference type="EMBL" id="RHB37590.1"/>
    </source>
</evidence>
<evidence type="ECO:0008006" key="6">
    <source>
        <dbReference type="Google" id="ProtNLM"/>
    </source>
</evidence>
<dbReference type="EMBL" id="QSGO01000002">
    <property type="protein sequence ID" value="RHB37590.1"/>
    <property type="molecule type" value="Genomic_DNA"/>
</dbReference>
<evidence type="ECO:0000259" key="3">
    <source>
        <dbReference type="Pfam" id="PF17415"/>
    </source>
</evidence>
<sequence length="247" mass="27909">MKKLNCFFLVLLLVLIPTLQSCDESDGYSIGQRGGSWATVRVVSGDTYYLESDNYGSLWPAATNVYGFKPVDGKRMLVVFNPLYDNYGEYDMAIKVENLFPVTTKQVEDLTSENEEEIGNDPVSILKGDIWIANGYLNLIFEQNRPVYGPHRVSLVRNTIEEAEDDGYIHLEYRYNTHNDLSGWFGYEPVSFNLNSLDFEGKKGLKLKLNSSVNGKIELTFNVKETTSVPKIALNLVYNTLEAGKTE</sequence>
<feature type="domain" description="NigD-like C-terminal" evidence="3">
    <location>
        <begin position="107"/>
        <end position="222"/>
    </location>
</feature>
<dbReference type="Gene3D" id="2.40.50.500">
    <property type="entry name" value="NigD-like N-terminal OB domain"/>
    <property type="match status" value="1"/>
</dbReference>
<dbReference type="Proteomes" id="UP000284379">
    <property type="component" value="Unassembled WGS sequence"/>
</dbReference>
<reference evidence="4 5" key="1">
    <citation type="submission" date="2018-08" db="EMBL/GenBank/DDBJ databases">
        <title>A genome reference for cultivated species of the human gut microbiota.</title>
        <authorList>
            <person name="Zou Y."/>
            <person name="Xue W."/>
            <person name="Luo G."/>
        </authorList>
    </citation>
    <scope>NUCLEOTIDE SEQUENCE [LARGE SCALE GENOMIC DNA]</scope>
    <source>
        <strain evidence="4 5">AM40-30BH</strain>
    </source>
</reference>
<feature type="signal peptide" evidence="1">
    <location>
        <begin position="1"/>
        <end position="21"/>
    </location>
</feature>
<dbReference type="InterPro" id="IPR024299">
    <property type="entry name" value="NigD-like_OB_dom"/>
</dbReference>